<sequence>MPRKAPSQVRLDLPRAPSRRDSRAVIPGISGKTLAAIARLERHRYAPGAAWHALSHWREIVHSRGTWVMYPRFSSDYPCCDPPWGGEHRQVLEELLAALPRRARRELHAVLAPLDARFLARTLSDPYAAPGDPWWRRRLESP</sequence>
<reference evidence="2" key="1">
    <citation type="submission" date="2022-10" db="EMBL/GenBank/DDBJ databases">
        <title>The complete genomes of actinobacterial strains from the NBC collection.</title>
        <authorList>
            <person name="Joergensen T.S."/>
            <person name="Alvarez Arevalo M."/>
            <person name="Sterndorff E.B."/>
            <person name="Faurdal D."/>
            <person name="Vuksanovic O."/>
            <person name="Mourched A.-S."/>
            <person name="Charusanti P."/>
            <person name="Shaw S."/>
            <person name="Blin K."/>
            <person name="Weber T."/>
        </authorList>
    </citation>
    <scope>NUCLEOTIDE SEQUENCE</scope>
    <source>
        <strain evidence="2">NBC_00283</strain>
    </source>
</reference>
<dbReference type="Proteomes" id="UP001432075">
    <property type="component" value="Chromosome"/>
</dbReference>
<organism evidence="2 3">
    <name type="scientific">Streptomyces goshikiensis</name>
    <dbReference type="NCBI Taxonomy" id="1942"/>
    <lineage>
        <taxon>Bacteria</taxon>
        <taxon>Bacillati</taxon>
        <taxon>Actinomycetota</taxon>
        <taxon>Actinomycetes</taxon>
        <taxon>Kitasatosporales</taxon>
        <taxon>Streptomycetaceae</taxon>
        <taxon>Streptomyces</taxon>
    </lineage>
</organism>
<evidence type="ECO:0000313" key="3">
    <source>
        <dbReference type="Proteomes" id="UP001432075"/>
    </source>
</evidence>
<proteinExistence type="predicted"/>
<protein>
    <submittedName>
        <fullName evidence="2">Uncharacterized protein</fullName>
    </submittedName>
</protein>
<gene>
    <name evidence="2" type="ORF">OHU17_15230</name>
</gene>
<dbReference type="EMBL" id="CP108057">
    <property type="protein sequence ID" value="WUO47092.1"/>
    <property type="molecule type" value="Genomic_DNA"/>
</dbReference>
<dbReference type="RefSeq" id="WP_100581853.1">
    <property type="nucleotide sequence ID" value="NZ_BMVE01000001.1"/>
</dbReference>
<evidence type="ECO:0000313" key="2">
    <source>
        <dbReference type="EMBL" id="WUO47092.1"/>
    </source>
</evidence>
<name>A0ABZ1RJU8_9ACTN</name>
<accession>A0ABZ1RJU8</accession>
<keyword evidence="3" id="KW-1185">Reference proteome</keyword>
<feature type="region of interest" description="Disordered" evidence="1">
    <location>
        <begin position="1"/>
        <end position="20"/>
    </location>
</feature>
<evidence type="ECO:0000256" key="1">
    <source>
        <dbReference type="SAM" id="MobiDB-lite"/>
    </source>
</evidence>